<evidence type="ECO:0000259" key="8">
    <source>
        <dbReference type="Pfam" id="PF22642"/>
    </source>
</evidence>
<organism evidence="9 10">
    <name type="scientific">Seinonella peptonophila</name>
    <dbReference type="NCBI Taxonomy" id="112248"/>
    <lineage>
        <taxon>Bacteria</taxon>
        <taxon>Bacillati</taxon>
        <taxon>Bacillota</taxon>
        <taxon>Bacilli</taxon>
        <taxon>Bacillales</taxon>
        <taxon>Thermoactinomycetaceae</taxon>
        <taxon>Seinonella</taxon>
    </lineage>
</organism>
<proteinExistence type="inferred from homology"/>
<comment type="similarity">
    <text evidence="1 6">Belongs to the MinC family.</text>
</comment>
<dbReference type="InterPro" id="IPR016098">
    <property type="entry name" value="CAP/MinC_C"/>
</dbReference>
<dbReference type="GO" id="GO:0000917">
    <property type="term" value="P:division septum assembly"/>
    <property type="evidence" value="ECO:0007669"/>
    <property type="project" value="UniProtKB-KW"/>
</dbReference>
<dbReference type="AlphaFoldDB" id="A0A1M4TTI9"/>
<feature type="domain" description="Septum formation inhibitor MinC C-terminal" evidence="7">
    <location>
        <begin position="107"/>
        <end position="203"/>
    </location>
</feature>
<evidence type="ECO:0000256" key="1">
    <source>
        <dbReference type="ARBA" id="ARBA00006291"/>
    </source>
</evidence>
<dbReference type="HAMAP" id="MF_00267">
    <property type="entry name" value="MinC"/>
    <property type="match status" value="1"/>
</dbReference>
<reference evidence="9 10" key="1">
    <citation type="submission" date="2016-11" db="EMBL/GenBank/DDBJ databases">
        <authorList>
            <person name="Jaros S."/>
            <person name="Januszkiewicz K."/>
            <person name="Wedrychowicz H."/>
        </authorList>
    </citation>
    <scope>NUCLEOTIDE SEQUENCE [LARGE SCALE GENOMIC DNA]</scope>
    <source>
        <strain evidence="9 10">DSM 44666</strain>
    </source>
</reference>
<dbReference type="PANTHER" id="PTHR34108:SF1">
    <property type="entry name" value="SEPTUM SITE-DETERMINING PROTEIN MINC"/>
    <property type="match status" value="1"/>
</dbReference>
<keyword evidence="3 6" id="KW-0717">Septation</keyword>
<evidence type="ECO:0000256" key="3">
    <source>
        <dbReference type="ARBA" id="ARBA00023210"/>
    </source>
</evidence>
<dbReference type="RefSeq" id="WP_073151722.1">
    <property type="nucleotide sequence ID" value="NZ_FQVL01000001.1"/>
</dbReference>
<dbReference type="InterPro" id="IPR013033">
    <property type="entry name" value="MinC"/>
</dbReference>
<evidence type="ECO:0000256" key="2">
    <source>
        <dbReference type="ARBA" id="ARBA00022618"/>
    </source>
</evidence>
<keyword evidence="2 6" id="KW-0132">Cell division</keyword>
<comment type="function">
    <text evidence="6">Cell division inhibitor that blocks the formation of polar Z ring septums. Rapidly oscillates between the poles of the cell to destabilize FtsZ filaments that have formed before they mature into polar Z rings. Prevents FtsZ polymerization.</text>
</comment>
<dbReference type="Gene3D" id="2.160.20.70">
    <property type="match status" value="1"/>
</dbReference>
<dbReference type="InterPro" id="IPR005526">
    <property type="entry name" value="Septum_form_inhib_MinC_C"/>
</dbReference>
<dbReference type="Pfam" id="PF03775">
    <property type="entry name" value="MinC_C"/>
    <property type="match status" value="1"/>
</dbReference>
<gene>
    <name evidence="6" type="primary">minC</name>
    <name evidence="9" type="ORF">SAMN05444392_101636</name>
</gene>
<dbReference type="InterPro" id="IPR036145">
    <property type="entry name" value="MinC_C_sf"/>
</dbReference>
<name>A0A1M4TTI9_9BACL</name>
<dbReference type="GO" id="GO:1901891">
    <property type="term" value="P:regulation of cell septum assembly"/>
    <property type="evidence" value="ECO:0007669"/>
    <property type="project" value="InterPro"/>
</dbReference>
<dbReference type="Gene3D" id="3.30.160.540">
    <property type="match status" value="1"/>
</dbReference>
<sequence>MGKVLKPGVTIKGTKEGLLFFLDDSRPFTAIMNELKYKLEHNNAAHIWDGPEMKVQIKLGKRQITKQEELELRNLFAIRKNLQIQGFESEAGSYLLEPEHGIQMLVGTVRSGQVLQHVGDLLFAGDVNPGGIIQSTGSIFVLGALRGLAHAGVKGDHTAIIAASILRPTQLRIAEIISRPPDHWEEKEVEMQFAYVHGEQISVEKMHLLSQIRPEKEWKEPYHRGI</sequence>
<evidence type="ECO:0000256" key="6">
    <source>
        <dbReference type="HAMAP-Rule" id="MF_00267"/>
    </source>
</evidence>
<evidence type="ECO:0000313" key="9">
    <source>
        <dbReference type="EMBL" id="SHE47810.1"/>
    </source>
</evidence>
<dbReference type="SUPFAM" id="SSF63848">
    <property type="entry name" value="Cell-division inhibitor MinC, C-terminal domain"/>
    <property type="match status" value="1"/>
</dbReference>
<dbReference type="OrthoDB" id="9790810at2"/>
<dbReference type="Proteomes" id="UP000184476">
    <property type="component" value="Unassembled WGS sequence"/>
</dbReference>
<keyword evidence="10" id="KW-1185">Reference proteome</keyword>
<dbReference type="Pfam" id="PF22642">
    <property type="entry name" value="MinC_N_1"/>
    <property type="match status" value="1"/>
</dbReference>
<dbReference type="EMBL" id="FQVL01000001">
    <property type="protein sequence ID" value="SHE47810.1"/>
    <property type="molecule type" value="Genomic_DNA"/>
</dbReference>
<dbReference type="GO" id="GO:0000902">
    <property type="term" value="P:cell morphogenesis"/>
    <property type="evidence" value="ECO:0007669"/>
    <property type="project" value="InterPro"/>
</dbReference>
<feature type="domain" description="Septum site-determining protein MinC N-terminal" evidence="8">
    <location>
        <begin position="9"/>
        <end position="87"/>
    </location>
</feature>
<evidence type="ECO:0000259" key="7">
    <source>
        <dbReference type="Pfam" id="PF03775"/>
    </source>
</evidence>
<accession>A0A1M4TTI9</accession>
<keyword evidence="4 6" id="KW-0131">Cell cycle</keyword>
<protein>
    <recommendedName>
        <fullName evidence="6">Probable septum site-determining protein MinC</fullName>
    </recommendedName>
</protein>
<evidence type="ECO:0000256" key="5">
    <source>
        <dbReference type="ARBA" id="ARBA00046874"/>
    </source>
</evidence>
<comment type="subunit">
    <text evidence="5 6">Interacts with MinD and FtsZ.</text>
</comment>
<evidence type="ECO:0000313" key="10">
    <source>
        <dbReference type="Proteomes" id="UP000184476"/>
    </source>
</evidence>
<evidence type="ECO:0000256" key="4">
    <source>
        <dbReference type="ARBA" id="ARBA00023306"/>
    </source>
</evidence>
<dbReference type="STRING" id="112248.SAMN05444392_101636"/>
<dbReference type="InterPro" id="IPR055219">
    <property type="entry name" value="MinC_N_1"/>
</dbReference>
<dbReference type="PANTHER" id="PTHR34108">
    <property type="entry name" value="SEPTUM SITE-DETERMINING PROTEIN MINC"/>
    <property type="match status" value="1"/>
</dbReference>